<comment type="subcellular location">
    <subcellularLocation>
        <location evidence="1 4">Nucleus</location>
        <location evidence="1 4">Nucleolus</location>
    </subcellularLocation>
</comment>
<evidence type="ECO:0000256" key="1">
    <source>
        <dbReference type="ARBA" id="ARBA00004604"/>
    </source>
</evidence>
<comment type="similarity">
    <text evidence="2 4">Belongs to the RPF2 family.</text>
</comment>
<feature type="region of interest" description="Disordered" evidence="5">
    <location>
        <begin position="1"/>
        <end position="55"/>
    </location>
</feature>
<feature type="compositionally biased region" description="Low complexity" evidence="5">
    <location>
        <begin position="1"/>
        <end position="12"/>
    </location>
</feature>
<feature type="domain" description="Brix" evidence="6">
    <location>
        <begin position="62"/>
        <end position="318"/>
    </location>
</feature>
<feature type="compositionally biased region" description="Basic residues" evidence="5">
    <location>
        <begin position="36"/>
        <end position="51"/>
    </location>
</feature>
<accession>A0A1X6NI41</accession>
<organism evidence="7 8">
    <name type="scientific">Porphyra umbilicalis</name>
    <name type="common">Purple laver</name>
    <name type="synonym">Red alga</name>
    <dbReference type="NCBI Taxonomy" id="2786"/>
    <lineage>
        <taxon>Eukaryota</taxon>
        <taxon>Rhodophyta</taxon>
        <taxon>Bangiophyceae</taxon>
        <taxon>Bangiales</taxon>
        <taxon>Bangiaceae</taxon>
        <taxon>Porphyra</taxon>
    </lineage>
</organism>
<dbReference type="AlphaFoldDB" id="A0A1X6NI41"/>
<dbReference type="GO" id="GO:0000027">
    <property type="term" value="P:ribosomal large subunit assembly"/>
    <property type="evidence" value="ECO:0007669"/>
    <property type="project" value="InterPro"/>
</dbReference>
<protein>
    <recommendedName>
        <fullName evidence="4">Ribosome production factor 2 homolog</fullName>
    </recommendedName>
    <alternativeName>
        <fullName evidence="4">Ribosome biogenesis protein RPF2 homolog</fullName>
    </alternativeName>
</protein>
<evidence type="ECO:0000256" key="4">
    <source>
        <dbReference type="RuleBase" id="RU367086"/>
    </source>
</evidence>
<dbReference type="SMART" id="SM00879">
    <property type="entry name" value="Brix"/>
    <property type="match status" value="1"/>
</dbReference>
<dbReference type="InterPro" id="IPR039770">
    <property type="entry name" value="Rpf2"/>
</dbReference>
<proteinExistence type="inferred from homology"/>
<sequence>AAAAAAAAAASAKPRRRGRGGGAGGGGATTSTPTKPRGRPPLSHRGKRLAKARAPQLVETGRSAVLLKGASTSATVNGALTEVASLLKPAAKKLTRKNPLLPFEAGGEAHVCSLARLNDASAFLVGSHTKKRPHHLTLGRTFDGHVLDMVELRVAALVPMVAFRRAGASAVAPETKACLLFQGDDWGRSPAATHLRSLLLDTFRGPLVGAVNLAGLDRLLVFTLAPPEAGAADAGGAAAATTAAAAAAAAAAAGKEPPLRVRMRHYAIRLVKASAAAAAATGDGGGGGGAGGGPAVALSELGPRLDLVSGRAQWASDDLRRAAVKGPRHPGTARKIKNVSYDAGGLGDTRGRLHVDKQDLGELALT</sequence>
<dbReference type="GO" id="GO:0005730">
    <property type="term" value="C:nucleolus"/>
    <property type="evidence" value="ECO:0007669"/>
    <property type="project" value="UniProtKB-SubCell"/>
</dbReference>
<name>A0A1X6NI41_PORUM</name>
<dbReference type="GO" id="GO:0000463">
    <property type="term" value="P:maturation of LSU-rRNA from tricistronic rRNA transcript (SSU-rRNA, 5.8S rRNA, LSU-rRNA)"/>
    <property type="evidence" value="ECO:0007669"/>
    <property type="project" value="TreeGrafter"/>
</dbReference>
<evidence type="ECO:0000256" key="3">
    <source>
        <dbReference type="ARBA" id="ARBA00023242"/>
    </source>
</evidence>
<dbReference type="PROSITE" id="PS50833">
    <property type="entry name" value="BRIX"/>
    <property type="match status" value="1"/>
</dbReference>
<dbReference type="OrthoDB" id="407658at2759"/>
<dbReference type="InterPro" id="IPR007109">
    <property type="entry name" value="Brix"/>
</dbReference>
<gene>
    <name evidence="7" type="ORF">BU14_3072s0001</name>
</gene>
<dbReference type="PANTHER" id="PTHR12728">
    <property type="entry name" value="BRIX DOMAIN CONTAINING PROTEIN"/>
    <property type="match status" value="1"/>
</dbReference>
<reference evidence="7 8" key="1">
    <citation type="submission" date="2017-03" db="EMBL/GenBank/DDBJ databases">
        <title>WGS assembly of Porphyra umbilicalis.</title>
        <authorList>
            <person name="Brawley S.H."/>
            <person name="Blouin N.A."/>
            <person name="Ficko-Blean E."/>
            <person name="Wheeler G.L."/>
            <person name="Lohr M."/>
            <person name="Goodson H.V."/>
            <person name="Jenkins J.W."/>
            <person name="Blaby-Haas C.E."/>
            <person name="Helliwell K.E."/>
            <person name="Chan C."/>
            <person name="Marriage T."/>
            <person name="Bhattacharya D."/>
            <person name="Klein A.S."/>
            <person name="Badis Y."/>
            <person name="Brodie J."/>
            <person name="Cao Y."/>
            <person name="Collen J."/>
            <person name="Dittami S.M."/>
            <person name="Gachon C.M."/>
            <person name="Green B.R."/>
            <person name="Karpowicz S."/>
            <person name="Kim J.W."/>
            <person name="Kudahl U."/>
            <person name="Lin S."/>
            <person name="Michel G."/>
            <person name="Mittag M."/>
            <person name="Olson B.J."/>
            <person name="Pangilinan J."/>
            <person name="Peng Y."/>
            <person name="Qiu H."/>
            <person name="Shu S."/>
            <person name="Singer J.T."/>
            <person name="Smith A.G."/>
            <person name="Sprecher B.N."/>
            <person name="Wagner V."/>
            <person name="Wang W."/>
            <person name="Wang Z.-Y."/>
            <person name="Yan J."/>
            <person name="Yarish C."/>
            <person name="Zoeuner-Riek S."/>
            <person name="Zhuang Y."/>
            <person name="Zou Y."/>
            <person name="Lindquist E.A."/>
            <person name="Grimwood J."/>
            <person name="Barry K."/>
            <person name="Rokhsar D.S."/>
            <person name="Schmutz J."/>
            <person name="Stiller J.W."/>
            <person name="Grossman A.R."/>
            <person name="Prochnik S.E."/>
        </authorList>
    </citation>
    <scope>NUCLEOTIDE SEQUENCE [LARGE SCALE GENOMIC DNA]</scope>
    <source>
        <strain evidence="7">4086291</strain>
    </source>
</reference>
<evidence type="ECO:0000313" key="7">
    <source>
        <dbReference type="EMBL" id="OSX68291.1"/>
    </source>
</evidence>
<dbReference type="Proteomes" id="UP000218209">
    <property type="component" value="Unassembled WGS sequence"/>
</dbReference>
<evidence type="ECO:0000256" key="5">
    <source>
        <dbReference type="SAM" id="MobiDB-lite"/>
    </source>
</evidence>
<evidence type="ECO:0000259" key="6">
    <source>
        <dbReference type="PROSITE" id="PS50833"/>
    </source>
</evidence>
<feature type="non-terminal residue" evidence="7">
    <location>
        <position position="366"/>
    </location>
</feature>
<keyword evidence="3 4" id="KW-0539">Nucleus</keyword>
<dbReference type="EMBL" id="KV920780">
    <property type="protein sequence ID" value="OSX68291.1"/>
    <property type="molecule type" value="Genomic_DNA"/>
</dbReference>
<keyword evidence="8" id="KW-1185">Reference proteome</keyword>
<evidence type="ECO:0000313" key="8">
    <source>
        <dbReference type="Proteomes" id="UP000218209"/>
    </source>
</evidence>
<dbReference type="PANTHER" id="PTHR12728:SF0">
    <property type="entry name" value="RIBOSOME PRODUCTION FACTOR 2 HOMOLOG"/>
    <property type="match status" value="1"/>
</dbReference>
<dbReference type="Pfam" id="PF04427">
    <property type="entry name" value="Brix"/>
    <property type="match status" value="1"/>
</dbReference>
<evidence type="ECO:0000256" key="2">
    <source>
        <dbReference type="ARBA" id="ARBA00010782"/>
    </source>
</evidence>
<feature type="non-terminal residue" evidence="7">
    <location>
        <position position="1"/>
    </location>
</feature>
<dbReference type="GO" id="GO:0019843">
    <property type="term" value="F:rRNA binding"/>
    <property type="evidence" value="ECO:0007669"/>
    <property type="project" value="UniProtKB-UniRule"/>
</dbReference>